<dbReference type="Proteomes" id="UP000077051">
    <property type="component" value="Unassembled WGS sequence"/>
</dbReference>
<dbReference type="GO" id="GO:0000132">
    <property type="term" value="P:establishment of mitotic spindle orientation"/>
    <property type="evidence" value="ECO:0007669"/>
    <property type="project" value="TreeGrafter"/>
</dbReference>
<dbReference type="OrthoDB" id="2130750at2759"/>
<dbReference type="GO" id="GO:0030286">
    <property type="term" value="C:dynein complex"/>
    <property type="evidence" value="ECO:0007669"/>
    <property type="project" value="UniProtKB-KW"/>
</dbReference>
<dbReference type="VEuPathDB" id="FungiDB:MUCCIDRAFT_126128"/>
<name>A0A168MN35_MUCCL</name>
<evidence type="ECO:0000256" key="4">
    <source>
        <dbReference type="ARBA" id="ARBA00023017"/>
    </source>
</evidence>
<dbReference type="AlphaFoldDB" id="A0A168MN35"/>
<dbReference type="GO" id="GO:0000743">
    <property type="term" value="P:nuclear migration involved in conjugation with cellular fusion"/>
    <property type="evidence" value="ECO:0007669"/>
    <property type="project" value="TreeGrafter"/>
</dbReference>
<evidence type="ECO:0000313" key="8">
    <source>
        <dbReference type="EMBL" id="OAD05156.1"/>
    </source>
</evidence>
<evidence type="ECO:0000256" key="5">
    <source>
        <dbReference type="ARBA" id="ARBA00023054"/>
    </source>
</evidence>
<keyword evidence="9" id="KW-1185">Reference proteome</keyword>
<evidence type="ECO:0000256" key="2">
    <source>
        <dbReference type="ARBA" id="ARBA00022490"/>
    </source>
</evidence>
<dbReference type="GO" id="GO:0005816">
    <property type="term" value="C:spindle pole body"/>
    <property type="evidence" value="ECO:0007669"/>
    <property type="project" value="TreeGrafter"/>
</dbReference>
<feature type="non-terminal residue" evidence="8">
    <location>
        <position position="50"/>
    </location>
</feature>
<keyword evidence="3" id="KW-0493">Microtubule</keyword>
<dbReference type="SUPFAM" id="SSF74924">
    <property type="entry name" value="Cap-Gly domain"/>
    <property type="match status" value="1"/>
</dbReference>
<feature type="non-terminal residue" evidence="8">
    <location>
        <position position="1"/>
    </location>
</feature>
<evidence type="ECO:0000259" key="7">
    <source>
        <dbReference type="PROSITE" id="PS50245"/>
    </source>
</evidence>
<keyword evidence="2" id="KW-0963">Cytoplasm</keyword>
<dbReference type="GO" id="GO:0005874">
    <property type="term" value="C:microtubule"/>
    <property type="evidence" value="ECO:0007669"/>
    <property type="project" value="UniProtKB-KW"/>
</dbReference>
<dbReference type="SMART" id="SM01052">
    <property type="entry name" value="CAP_GLY"/>
    <property type="match status" value="1"/>
</dbReference>
<dbReference type="PROSITE" id="PS00845">
    <property type="entry name" value="CAP_GLY_1"/>
    <property type="match status" value="1"/>
</dbReference>
<comment type="subcellular location">
    <subcellularLocation>
        <location evidence="1">Cytoplasm</location>
        <location evidence="1">Cytoskeleton</location>
        <location evidence="1">Spindle</location>
    </subcellularLocation>
</comment>
<protein>
    <recommendedName>
        <fullName evidence="7">CAP-Gly domain-containing protein</fullName>
    </recommendedName>
</protein>
<proteinExistence type="predicted"/>
<dbReference type="InterPro" id="IPR036859">
    <property type="entry name" value="CAP-Gly_dom_sf"/>
</dbReference>
<evidence type="ECO:0000256" key="1">
    <source>
        <dbReference type="ARBA" id="ARBA00004186"/>
    </source>
</evidence>
<gene>
    <name evidence="8" type="ORF">MUCCIDRAFT_126128</name>
</gene>
<evidence type="ECO:0000313" key="9">
    <source>
        <dbReference type="Proteomes" id="UP000077051"/>
    </source>
</evidence>
<dbReference type="GO" id="GO:0005819">
    <property type="term" value="C:spindle"/>
    <property type="evidence" value="ECO:0007669"/>
    <property type="project" value="UniProtKB-SubCell"/>
</dbReference>
<accession>A0A168MN35</accession>
<dbReference type="Gene3D" id="2.30.30.190">
    <property type="entry name" value="CAP Gly-rich-like domain"/>
    <property type="match status" value="1"/>
</dbReference>
<dbReference type="PANTHER" id="PTHR18916:SF6">
    <property type="entry name" value="DYNACTIN SUBUNIT 1"/>
    <property type="match status" value="1"/>
</dbReference>
<organism evidence="8 9">
    <name type="scientific">Mucor lusitanicus CBS 277.49</name>
    <dbReference type="NCBI Taxonomy" id="747725"/>
    <lineage>
        <taxon>Eukaryota</taxon>
        <taxon>Fungi</taxon>
        <taxon>Fungi incertae sedis</taxon>
        <taxon>Mucoromycota</taxon>
        <taxon>Mucoromycotina</taxon>
        <taxon>Mucoromycetes</taxon>
        <taxon>Mucorales</taxon>
        <taxon>Mucorineae</taxon>
        <taxon>Mucoraceae</taxon>
        <taxon>Mucor</taxon>
    </lineage>
</organism>
<dbReference type="EMBL" id="AMYB01000003">
    <property type="protein sequence ID" value="OAD05156.1"/>
    <property type="molecule type" value="Genomic_DNA"/>
</dbReference>
<feature type="domain" description="CAP-Gly" evidence="7">
    <location>
        <begin position="8"/>
        <end position="50"/>
    </location>
</feature>
<dbReference type="PANTHER" id="PTHR18916">
    <property type="entry name" value="DYNACTIN 1-RELATED MICROTUBULE-BINDING"/>
    <property type="match status" value="1"/>
</dbReference>
<keyword evidence="5" id="KW-0175">Coiled coil</keyword>
<evidence type="ECO:0000256" key="6">
    <source>
        <dbReference type="ARBA" id="ARBA00023212"/>
    </source>
</evidence>
<dbReference type="PROSITE" id="PS50245">
    <property type="entry name" value="CAP_GLY_2"/>
    <property type="match status" value="1"/>
</dbReference>
<comment type="caution">
    <text evidence="8">The sequence shown here is derived from an EMBL/GenBank/DDBJ whole genome shotgun (WGS) entry which is preliminary data.</text>
</comment>
<reference evidence="8 9" key="1">
    <citation type="submission" date="2015-06" db="EMBL/GenBank/DDBJ databases">
        <title>Expansion of signal transduction pathways in fungi by whole-genome duplication.</title>
        <authorList>
            <consortium name="DOE Joint Genome Institute"/>
            <person name="Corrochano L.M."/>
            <person name="Kuo A."/>
            <person name="Marcet-Houben M."/>
            <person name="Polaino S."/>
            <person name="Salamov A."/>
            <person name="Villalobos J.M."/>
            <person name="Alvarez M.I."/>
            <person name="Avalos J."/>
            <person name="Benito E.P."/>
            <person name="Benoit I."/>
            <person name="Burger G."/>
            <person name="Camino L.P."/>
            <person name="Canovas D."/>
            <person name="Cerda-Olmedo E."/>
            <person name="Cheng J.-F."/>
            <person name="Dominguez A."/>
            <person name="Elias M."/>
            <person name="Eslava A.P."/>
            <person name="Glaser F."/>
            <person name="Grimwood J."/>
            <person name="Gutierrez G."/>
            <person name="Heitman J."/>
            <person name="Henrissat B."/>
            <person name="Iturriaga E.A."/>
            <person name="Lang B.F."/>
            <person name="Lavin J.L."/>
            <person name="Lee S."/>
            <person name="Li W."/>
            <person name="Lindquist E."/>
            <person name="Lopez-Garcia S."/>
            <person name="Luque E.M."/>
            <person name="Marcos A.T."/>
            <person name="Martin J."/>
            <person name="Mccluskey K."/>
            <person name="Medina H.R."/>
            <person name="Miralles-Duran A."/>
            <person name="Miyazaki A."/>
            <person name="Munoz-Torres E."/>
            <person name="Oguiza J.A."/>
            <person name="Ohm R."/>
            <person name="Olmedo M."/>
            <person name="Orejas M."/>
            <person name="Ortiz-Castellanos L."/>
            <person name="Pisabarro A.G."/>
            <person name="Rodriguez-Romero J."/>
            <person name="Ruiz-Herrera J."/>
            <person name="Ruiz-Vazquez R."/>
            <person name="Sanz C."/>
            <person name="Schackwitz W."/>
            <person name="Schmutz J."/>
            <person name="Shahriari M."/>
            <person name="Shelest E."/>
            <person name="Silva-Franco F."/>
            <person name="Soanes D."/>
            <person name="Syed K."/>
            <person name="Tagua V.G."/>
            <person name="Talbot N.J."/>
            <person name="Thon M."/>
            <person name="De Vries R.P."/>
            <person name="Wiebenga A."/>
            <person name="Yadav J.S."/>
            <person name="Braun E.L."/>
            <person name="Baker S."/>
            <person name="Garre V."/>
            <person name="Horwitz B."/>
            <person name="Torres-Martinez S."/>
            <person name="Idnurm A."/>
            <person name="Herrera-Estrella A."/>
            <person name="Gabaldon T."/>
            <person name="Grigoriev I.V."/>
        </authorList>
    </citation>
    <scope>NUCLEOTIDE SEQUENCE [LARGE SCALE GENOMIC DNA]</scope>
    <source>
        <strain evidence="8 9">CBS 277.49</strain>
    </source>
</reference>
<sequence>QGTIKYIGEVDFAKGTWVGVELESRLGNNDGSVDGKRYFETFPQRGVFVK</sequence>
<dbReference type="GO" id="GO:0051286">
    <property type="term" value="C:cell tip"/>
    <property type="evidence" value="ECO:0007669"/>
    <property type="project" value="TreeGrafter"/>
</dbReference>
<evidence type="ECO:0000256" key="3">
    <source>
        <dbReference type="ARBA" id="ARBA00022701"/>
    </source>
</evidence>
<dbReference type="Pfam" id="PF01302">
    <property type="entry name" value="CAP_GLY"/>
    <property type="match status" value="1"/>
</dbReference>
<keyword evidence="6" id="KW-0206">Cytoskeleton</keyword>
<dbReference type="STRING" id="747725.A0A168MN35"/>
<dbReference type="InterPro" id="IPR000938">
    <property type="entry name" value="CAP-Gly_domain"/>
</dbReference>
<keyword evidence="4" id="KW-0243">Dynein</keyword>